<dbReference type="GeneID" id="63848796"/>
<protein>
    <submittedName>
        <fullName evidence="1">Uncharacterized protein</fullName>
    </submittedName>
</protein>
<dbReference type="RefSeq" id="XP_040793475.1">
    <property type="nucleotide sequence ID" value="XM_040931544.1"/>
</dbReference>
<keyword evidence="2" id="KW-1185">Reference proteome</keyword>
<dbReference type="EMBL" id="ML976614">
    <property type="protein sequence ID" value="KAF1850912.1"/>
    <property type="molecule type" value="Genomic_DNA"/>
</dbReference>
<organism evidence="1 2">
    <name type="scientific">Cucurbitaria berberidis CBS 394.84</name>
    <dbReference type="NCBI Taxonomy" id="1168544"/>
    <lineage>
        <taxon>Eukaryota</taxon>
        <taxon>Fungi</taxon>
        <taxon>Dikarya</taxon>
        <taxon>Ascomycota</taxon>
        <taxon>Pezizomycotina</taxon>
        <taxon>Dothideomycetes</taxon>
        <taxon>Pleosporomycetidae</taxon>
        <taxon>Pleosporales</taxon>
        <taxon>Pleosporineae</taxon>
        <taxon>Cucurbitariaceae</taxon>
        <taxon>Cucurbitaria</taxon>
    </lineage>
</organism>
<accession>A0A9P4LE03</accession>
<sequence length="102" mass="11299">MGRLRDCQMFVCVTWQLGGTGGAWWLRRNVIVPVQTQVLEADPLIEAKSAINSVVSTNADIVGFEWHKMNGAPVKDYLNLEAQFGLSSGVWCLHHACLSELI</sequence>
<proteinExistence type="predicted"/>
<name>A0A9P4LE03_9PLEO</name>
<comment type="caution">
    <text evidence="1">The sequence shown here is derived from an EMBL/GenBank/DDBJ whole genome shotgun (WGS) entry which is preliminary data.</text>
</comment>
<evidence type="ECO:0000313" key="1">
    <source>
        <dbReference type="EMBL" id="KAF1850912.1"/>
    </source>
</evidence>
<gene>
    <name evidence="1" type="ORF">K460DRAFT_350905</name>
</gene>
<dbReference type="Proteomes" id="UP000800039">
    <property type="component" value="Unassembled WGS sequence"/>
</dbReference>
<evidence type="ECO:0000313" key="2">
    <source>
        <dbReference type="Proteomes" id="UP000800039"/>
    </source>
</evidence>
<dbReference type="AlphaFoldDB" id="A0A9P4LE03"/>
<reference evidence="1" key="1">
    <citation type="submission" date="2020-01" db="EMBL/GenBank/DDBJ databases">
        <authorList>
            <consortium name="DOE Joint Genome Institute"/>
            <person name="Haridas S."/>
            <person name="Albert R."/>
            <person name="Binder M."/>
            <person name="Bloem J."/>
            <person name="Labutti K."/>
            <person name="Salamov A."/>
            <person name="Andreopoulos B."/>
            <person name="Baker S.E."/>
            <person name="Barry K."/>
            <person name="Bills G."/>
            <person name="Bluhm B.H."/>
            <person name="Cannon C."/>
            <person name="Castanera R."/>
            <person name="Culley D.E."/>
            <person name="Daum C."/>
            <person name="Ezra D."/>
            <person name="Gonzalez J.B."/>
            <person name="Henrissat B."/>
            <person name="Kuo A."/>
            <person name="Liang C."/>
            <person name="Lipzen A."/>
            <person name="Lutzoni F."/>
            <person name="Magnuson J."/>
            <person name="Mondo S."/>
            <person name="Nolan M."/>
            <person name="Ohm R."/>
            <person name="Pangilinan J."/>
            <person name="Park H.-J."/>
            <person name="Ramirez L."/>
            <person name="Alfaro M."/>
            <person name="Sun H."/>
            <person name="Tritt A."/>
            <person name="Yoshinaga Y."/>
            <person name="Zwiers L.-H."/>
            <person name="Turgeon B.G."/>
            <person name="Goodwin S.B."/>
            <person name="Spatafora J.W."/>
            <person name="Crous P.W."/>
            <person name="Grigoriev I.V."/>
        </authorList>
    </citation>
    <scope>NUCLEOTIDE SEQUENCE</scope>
    <source>
        <strain evidence="1">CBS 394.84</strain>
    </source>
</reference>